<protein>
    <submittedName>
        <fullName evidence="2">Uncharacterized protein</fullName>
    </submittedName>
</protein>
<dbReference type="EMBL" id="KB446561">
    <property type="protein sequence ID" value="EME80270.1"/>
    <property type="molecule type" value="Genomic_DNA"/>
</dbReference>
<reference evidence="2 3" key="1">
    <citation type="journal article" date="2012" name="PLoS Pathog.">
        <title>Diverse lifestyles and strategies of plant pathogenesis encoded in the genomes of eighteen Dothideomycetes fungi.</title>
        <authorList>
            <person name="Ohm R.A."/>
            <person name="Feau N."/>
            <person name="Henrissat B."/>
            <person name="Schoch C.L."/>
            <person name="Horwitz B.A."/>
            <person name="Barry K.W."/>
            <person name="Condon B.J."/>
            <person name="Copeland A.C."/>
            <person name="Dhillon B."/>
            <person name="Glaser F."/>
            <person name="Hesse C.N."/>
            <person name="Kosti I."/>
            <person name="LaButti K."/>
            <person name="Lindquist E.A."/>
            <person name="Lucas S."/>
            <person name="Salamov A.A."/>
            <person name="Bradshaw R.E."/>
            <person name="Ciuffetti L."/>
            <person name="Hamelin R.C."/>
            <person name="Kema G.H.J."/>
            <person name="Lawrence C."/>
            <person name="Scott J.A."/>
            <person name="Spatafora J.W."/>
            <person name="Turgeon B.G."/>
            <person name="de Wit P.J.G.M."/>
            <person name="Zhong S."/>
            <person name="Goodwin S.B."/>
            <person name="Grigoriev I.V."/>
        </authorList>
    </citation>
    <scope>NUCLEOTIDE SEQUENCE [LARGE SCALE GENOMIC DNA]</scope>
    <source>
        <strain evidence="2 3">CIRAD86</strain>
    </source>
</reference>
<proteinExistence type="predicted"/>
<dbReference type="KEGG" id="pfj:MYCFIDRAFT_177232"/>
<dbReference type="AlphaFoldDB" id="M2YRF1"/>
<accession>M2YRF1</accession>
<gene>
    <name evidence="2" type="ORF">MYCFIDRAFT_177232</name>
</gene>
<name>M2YRF1_PSEFD</name>
<keyword evidence="3" id="KW-1185">Reference proteome</keyword>
<sequence>MTRQQTYQRPQIYMQCPHHVCNALAESTRMDTTPRTKIQQCILRLRAVLMLYVSSHVMRPFLEALYENASLRHAFNLLHTTATPLWTQYQTLHPPIGLLEARYWKSDSIRRLLQTRAASKKYTPYTQNRASAFCPILTHSCQMSHPFKAWYDFGGVTEQELQQEKDVDELRDYFVEDWDKDWETSFWEKAHREVIEGHVGEDVEEQPAPIELGITSDPTSTPFLASSVSSARNQVHAKSPPTVFSKRGIHHLDGGLEQTLFEDDSELALRPAKRFRGSFAVMEHNEDKDESDSDVITPAAPRRSQPTQPFKISKSKQKMSRADSKLDLAKDESESEQQGSFSSQSRSAAPLVLVPLAPPTSRNRSRVPRSQAQKDAILQMPKERRPTFSWYHRHNLTCGIMEEHLGLTRKVPQDERDGERIFSFLFADDVALSRQKAGSKSWAKAIYNSYGQKDRTSARRRWDPVQAAIEAPAHSKPVEYTELVQKVRDAANQLNIQSRLPPGNLNAMEEMITEENSVAFLDVFQIMYSRISESFSAKGATRRAWRLALG</sequence>
<evidence type="ECO:0000256" key="1">
    <source>
        <dbReference type="SAM" id="MobiDB-lite"/>
    </source>
</evidence>
<dbReference type="Proteomes" id="UP000016932">
    <property type="component" value="Unassembled WGS sequence"/>
</dbReference>
<feature type="compositionally biased region" description="Basic and acidic residues" evidence="1">
    <location>
        <begin position="320"/>
        <end position="332"/>
    </location>
</feature>
<dbReference type="HOGENOM" id="CLU_495335_0_0_1"/>
<dbReference type="GeneID" id="19333706"/>
<evidence type="ECO:0000313" key="3">
    <source>
        <dbReference type="Proteomes" id="UP000016932"/>
    </source>
</evidence>
<dbReference type="RefSeq" id="XP_007929267.1">
    <property type="nucleotide sequence ID" value="XM_007931076.1"/>
</dbReference>
<feature type="region of interest" description="Disordered" evidence="1">
    <location>
        <begin position="356"/>
        <end position="375"/>
    </location>
</feature>
<feature type="region of interest" description="Disordered" evidence="1">
    <location>
        <begin position="281"/>
        <end position="351"/>
    </location>
</feature>
<dbReference type="OrthoDB" id="3650313at2759"/>
<organism evidence="2 3">
    <name type="scientific">Pseudocercospora fijiensis (strain CIRAD86)</name>
    <name type="common">Black leaf streak disease fungus</name>
    <name type="synonym">Mycosphaerella fijiensis</name>
    <dbReference type="NCBI Taxonomy" id="383855"/>
    <lineage>
        <taxon>Eukaryota</taxon>
        <taxon>Fungi</taxon>
        <taxon>Dikarya</taxon>
        <taxon>Ascomycota</taxon>
        <taxon>Pezizomycotina</taxon>
        <taxon>Dothideomycetes</taxon>
        <taxon>Dothideomycetidae</taxon>
        <taxon>Mycosphaerellales</taxon>
        <taxon>Mycosphaerellaceae</taxon>
        <taxon>Pseudocercospora</taxon>
    </lineage>
</organism>
<feature type="compositionally biased region" description="Low complexity" evidence="1">
    <location>
        <begin position="336"/>
        <end position="351"/>
    </location>
</feature>
<dbReference type="VEuPathDB" id="FungiDB:MYCFIDRAFT_177232"/>
<evidence type="ECO:0000313" key="2">
    <source>
        <dbReference type="EMBL" id="EME80270.1"/>
    </source>
</evidence>